<evidence type="ECO:0000313" key="1">
    <source>
        <dbReference type="EMBL" id="QHN36522.1"/>
    </source>
</evidence>
<sequence length="426" mass="45968">MKRSTGIRATLLDMRMAGTYVSVVVGPVAEVTDDELLNRLQHMTSGGPEYRIGILPSSSKRQWAYQIPDEGWVHTGTGADTHDVAASALEALEWRETAPVVAARGRDHLTIRFDHGIGDAFVMYSVIGALCALDGRSPVFEESQRWAWSPLSRTVMKSVLVGRRQYLEAVRSTIGAAFRRGRRPGPVGPGGDTDRLPEMRSTVVFARSGDQLWTELREAAGRHAAATPSALLCYRLSSALRQHLPAIDDQLKVIVNMRRYLPKGESFYGNMNAAATLAASSDQDEFVAGYVAAVRDNTTPGRLAASVVKARITTAISNPGKQRAISTDNTITLVVSDISRGDMSEVIHYVDSGSVPRTFCVALPLSRPNQMSLLIARVGAEVQVTATFDAGLVDADAVRAALAHALRDSQPDAAVTEVRTTEGIGE</sequence>
<dbReference type="Proteomes" id="UP001059836">
    <property type="component" value="Chromosome"/>
</dbReference>
<dbReference type="RefSeq" id="WP_260840092.1">
    <property type="nucleotide sequence ID" value="NZ_CP045809.1"/>
</dbReference>
<gene>
    <name evidence="1" type="ORF">GII31_18115</name>
</gene>
<evidence type="ECO:0000313" key="2">
    <source>
        <dbReference type="Proteomes" id="UP001059836"/>
    </source>
</evidence>
<dbReference type="EMBL" id="CP045809">
    <property type="protein sequence ID" value="QHN36522.1"/>
    <property type="molecule type" value="Genomic_DNA"/>
</dbReference>
<evidence type="ECO:0008006" key="3">
    <source>
        <dbReference type="Google" id="ProtNLM"/>
    </source>
</evidence>
<reference evidence="1" key="1">
    <citation type="journal article" date="2021" name="Nat. Microbiol.">
        <title>Cocultivation of an ultrasmall environmental parasitic bacterium with lytic ability against bacteria associated with wastewater foams.</title>
        <authorList>
            <person name="Batinovic S."/>
            <person name="Rose J.J.A."/>
            <person name="Ratcliffe J."/>
            <person name="Seviour R.J."/>
            <person name="Petrovski S."/>
        </authorList>
    </citation>
    <scope>NUCLEOTIDE SEQUENCE</scope>
    <source>
        <strain evidence="1">CON9</strain>
    </source>
</reference>
<protein>
    <recommendedName>
        <fullName evidence="3">Diacylglycerol O-acyltransferase</fullName>
    </recommendedName>
</protein>
<proteinExistence type="predicted"/>
<accession>A0ABX6IKU6</accession>
<organism evidence="1 2">
    <name type="scientific">Gordonia pseudamarae</name>
    <dbReference type="NCBI Taxonomy" id="2831662"/>
    <lineage>
        <taxon>Bacteria</taxon>
        <taxon>Bacillati</taxon>
        <taxon>Actinomycetota</taxon>
        <taxon>Actinomycetes</taxon>
        <taxon>Mycobacteriales</taxon>
        <taxon>Gordoniaceae</taxon>
        <taxon>Gordonia</taxon>
    </lineage>
</organism>
<keyword evidence="2" id="KW-1185">Reference proteome</keyword>
<name>A0ABX6IKU6_9ACTN</name>